<dbReference type="EMBL" id="GBHO01014896">
    <property type="protein sequence ID" value="JAG28708.1"/>
    <property type="molecule type" value="Transcribed_RNA"/>
</dbReference>
<proteinExistence type="predicted"/>
<evidence type="ECO:0000313" key="2">
    <source>
        <dbReference type="EMBL" id="JAG52336.1"/>
    </source>
</evidence>
<sequence length="145" mass="16923">MGTDYIEVPDYKSKAMEEVFERFKNPDEDPTKLPRVVDLMPYKTKAPSRLGPFEVYLDYVDIEELEEVRQWTEADIEEEDVEEVMPAAAPRKPSFGLPLGYLDPELEKAQTEIKAWADKKMTKMYQIREEVMKELQRRKDDGGTA</sequence>
<protein>
    <submittedName>
        <fullName evidence="1">E3 ubiquitin-protein ligase ptr1</fullName>
    </submittedName>
</protein>
<dbReference type="AlphaFoldDB" id="A0A0A9YC75"/>
<organism evidence="1">
    <name type="scientific">Lygus hesperus</name>
    <name type="common">Western plant bug</name>
    <dbReference type="NCBI Taxonomy" id="30085"/>
    <lineage>
        <taxon>Eukaryota</taxon>
        <taxon>Metazoa</taxon>
        <taxon>Ecdysozoa</taxon>
        <taxon>Arthropoda</taxon>
        <taxon>Hexapoda</taxon>
        <taxon>Insecta</taxon>
        <taxon>Pterygota</taxon>
        <taxon>Neoptera</taxon>
        <taxon>Paraneoptera</taxon>
        <taxon>Hemiptera</taxon>
        <taxon>Heteroptera</taxon>
        <taxon>Panheteroptera</taxon>
        <taxon>Cimicomorpha</taxon>
        <taxon>Miridae</taxon>
        <taxon>Mirini</taxon>
        <taxon>Lygus</taxon>
    </lineage>
</organism>
<reference evidence="1" key="1">
    <citation type="journal article" date="2014" name="PLoS ONE">
        <title>Transcriptome-Based Identification of ABC Transporters in the Western Tarnished Plant Bug Lygus hesperus.</title>
        <authorList>
            <person name="Hull J.J."/>
            <person name="Chaney K."/>
            <person name="Geib S.M."/>
            <person name="Fabrick J.A."/>
            <person name="Brent C.S."/>
            <person name="Walsh D."/>
            <person name="Lavine L.C."/>
        </authorList>
    </citation>
    <scope>NUCLEOTIDE SEQUENCE</scope>
</reference>
<accession>A0A0A9YC75</accession>
<name>A0A0A9YC75_LYGHE</name>
<gene>
    <name evidence="1" type="primary">ptr1_1</name>
    <name evidence="1" type="ORF">CM83_99206</name>
</gene>
<reference evidence="2" key="3">
    <citation type="submission" date="2014-09" db="EMBL/GenBank/DDBJ databases">
        <authorList>
            <person name="Magalhaes I.L.F."/>
            <person name="Oliveira U."/>
            <person name="Santos F.R."/>
            <person name="Vidigal T.H.D.A."/>
            <person name="Brescovit A.D."/>
            <person name="Santos A.J."/>
        </authorList>
    </citation>
    <scope>NUCLEOTIDE SEQUENCE</scope>
</reference>
<evidence type="ECO:0000313" key="1">
    <source>
        <dbReference type="EMBL" id="JAG28708.1"/>
    </source>
</evidence>
<reference evidence="1" key="2">
    <citation type="submission" date="2014-07" db="EMBL/GenBank/DDBJ databases">
        <authorList>
            <person name="Hull J."/>
        </authorList>
    </citation>
    <scope>NUCLEOTIDE SEQUENCE</scope>
</reference>
<dbReference type="EMBL" id="GBRD01013490">
    <property type="protein sequence ID" value="JAG52336.1"/>
    <property type="molecule type" value="Transcribed_RNA"/>
</dbReference>